<evidence type="ECO:0000313" key="2">
    <source>
        <dbReference type="Proteomes" id="UP001215280"/>
    </source>
</evidence>
<sequence>LTLPSEITSEIFTHFLPAYPKHCQLVSPDSPSHLSRICRAWRNVAVSTPTLWNAIELNIHDPELHEHQLPLPKTRLTRSGGCPLCIALLCRYDTQISTTVFVEAIVCHTSRRQEIELLLPYEDLRHITGVMPLLRILTLGPTMELEESTPVATPVVLFIQAPNLREATLSSYFNPFCITLSWPQITKLTAGLYNIEATAILRDATALEECRLTLFSEFSAPIPPIPPLTRLWSLVLSASSSGLQRQVVSSSQR</sequence>
<dbReference type="AlphaFoldDB" id="A0AAD7H4T2"/>
<dbReference type="Proteomes" id="UP001215280">
    <property type="component" value="Unassembled WGS sequence"/>
</dbReference>
<feature type="non-terminal residue" evidence="1">
    <location>
        <position position="1"/>
    </location>
</feature>
<keyword evidence="2" id="KW-1185">Reference proteome</keyword>
<evidence type="ECO:0008006" key="3">
    <source>
        <dbReference type="Google" id="ProtNLM"/>
    </source>
</evidence>
<proteinExistence type="predicted"/>
<protein>
    <recommendedName>
        <fullName evidence="3">F-box domain-containing protein</fullName>
    </recommendedName>
</protein>
<dbReference type="SUPFAM" id="SSF81383">
    <property type="entry name" value="F-box domain"/>
    <property type="match status" value="1"/>
</dbReference>
<dbReference type="Gene3D" id="1.20.1280.50">
    <property type="match status" value="1"/>
</dbReference>
<accession>A0AAD7H4T2</accession>
<comment type="caution">
    <text evidence="1">The sequence shown here is derived from an EMBL/GenBank/DDBJ whole genome shotgun (WGS) entry which is preliminary data.</text>
</comment>
<dbReference type="EMBL" id="JARJLG010000450">
    <property type="protein sequence ID" value="KAJ7711948.1"/>
    <property type="molecule type" value="Genomic_DNA"/>
</dbReference>
<gene>
    <name evidence="1" type="ORF">DFH07DRAFT_763422</name>
</gene>
<dbReference type="InterPro" id="IPR036047">
    <property type="entry name" value="F-box-like_dom_sf"/>
</dbReference>
<organism evidence="1 2">
    <name type="scientific">Mycena maculata</name>
    <dbReference type="NCBI Taxonomy" id="230809"/>
    <lineage>
        <taxon>Eukaryota</taxon>
        <taxon>Fungi</taxon>
        <taxon>Dikarya</taxon>
        <taxon>Basidiomycota</taxon>
        <taxon>Agaricomycotina</taxon>
        <taxon>Agaricomycetes</taxon>
        <taxon>Agaricomycetidae</taxon>
        <taxon>Agaricales</taxon>
        <taxon>Marasmiineae</taxon>
        <taxon>Mycenaceae</taxon>
        <taxon>Mycena</taxon>
    </lineage>
</organism>
<name>A0AAD7H4T2_9AGAR</name>
<evidence type="ECO:0000313" key="1">
    <source>
        <dbReference type="EMBL" id="KAJ7711948.1"/>
    </source>
</evidence>
<reference evidence="1" key="1">
    <citation type="submission" date="2023-03" db="EMBL/GenBank/DDBJ databases">
        <title>Massive genome expansion in bonnet fungi (Mycena s.s.) driven by repeated elements and novel gene families across ecological guilds.</title>
        <authorList>
            <consortium name="Lawrence Berkeley National Laboratory"/>
            <person name="Harder C.B."/>
            <person name="Miyauchi S."/>
            <person name="Viragh M."/>
            <person name="Kuo A."/>
            <person name="Thoen E."/>
            <person name="Andreopoulos B."/>
            <person name="Lu D."/>
            <person name="Skrede I."/>
            <person name="Drula E."/>
            <person name="Henrissat B."/>
            <person name="Morin E."/>
            <person name="Kohler A."/>
            <person name="Barry K."/>
            <person name="LaButti K."/>
            <person name="Morin E."/>
            <person name="Salamov A."/>
            <person name="Lipzen A."/>
            <person name="Mereny Z."/>
            <person name="Hegedus B."/>
            <person name="Baldrian P."/>
            <person name="Stursova M."/>
            <person name="Weitz H."/>
            <person name="Taylor A."/>
            <person name="Grigoriev I.V."/>
            <person name="Nagy L.G."/>
            <person name="Martin F."/>
            <person name="Kauserud H."/>
        </authorList>
    </citation>
    <scope>NUCLEOTIDE SEQUENCE</scope>
    <source>
        <strain evidence="1">CBHHK188m</strain>
    </source>
</reference>